<dbReference type="SMART" id="SM00129">
    <property type="entry name" value="KISc"/>
    <property type="match status" value="1"/>
</dbReference>
<dbReference type="GO" id="GO:0005874">
    <property type="term" value="C:microtubule"/>
    <property type="evidence" value="ECO:0007669"/>
    <property type="project" value="UniProtKB-KW"/>
</dbReference>
<evidence type="ECO:0000256" key="3">
    <source>
        <dbReference type="ARBA" id="ARBA00022701"/>
    </source>
</evidence>
<evidence type="ECO:0000256" key="4">
    <source>
        <dbReference type="ARBA" id="ARBA00022741"/>
    </source>
</evidence>
<dbReference type="GO" id="GO:0007018">
    <property type="term" value="P:microtubule-based movement"/>
    <property type="evidence" value="ECO:0007669"/>
    <property type="project" value="InterPro"/>
</dbReference>
<dbReference type="Pfam" id="PF00225">
    <property type="entry name" value="Kinesin"/>
    <property type="match status" value="1"/>
</dbReference>
<dbReference type="InterPro" id="IPR001752">
    <property type="entry name" value="Kinesin_motor_dom"/>
</dbReference>
<feature type="domain" description="Kinesin motor" evidence="13">
    <location>
        <begin position="1"/>
        <end position="235"/>
    </location>
</feature>
<keyword evidence="5 10" id="KW-0067">ATP-binding</keyword>
<dbReference type="EMBL" id="JAIQCJ010002152">
    <property type="protein sequence ID" value="KAJ8780871.1"/>
    <property type="molecule type" value="Genomic_DNA"/>
</dbReference>
<dbReference type="InterPro" id="IPR027417">
    <property type="entry name" value="P-loop_NTPase"/>
</dbReference>
<organism evidence="14 15">
    <name type="scientific">Eschrichtius robustus</name>
    <name type="common">California gray whale</name>
    <name type="synonym">Eschrichtius gibbosus</name>
    <dbReference type="NCBI Taxonomy" id="9764"/>
    <lineage>
        <taxon>Eukaryota</taxon>
        <taxon>Metazoa</taxon>
        <taxon>Chordata</taxon>
        <taxon>Craniata</taxon>
        <taxon>Vertebrata</taxon>
        <taxon>Euteleostomi</taxon>
        <taxon>Mammalia</taxon>
        <taxon>Eutheria</taxon>
        <taxon>Laurasiatheria</taxon>
        <taxon>Artiodactyla</taxon>
        <taxon>Whippomorpha</taxon>
        <taxon>Cetacea</taxon>
        <taxon>Mysticeti</taxon>
        <taxon>Eschrichtiidae</taxon>
        <taxon>Eschrichtius</taxon>
    </lineage>
</organism>
<dbReference type="PANTHER" id="PTHR47969">
    <property type="entry name" value="CHROMOSOME-ASSOCIATED KINESIN KIF4A-RELATED"/>
    <property type="match status" value="1"/>
</dbReference>
<comment type="similarity">
    <text evidence="9 10">Belongs to the TRAFAC class myosin-kinesin ATPase superfamily. Kinesin family.</text>
</comment>
<evidence type="ECO:0000256" key="6">
    <source>
        <dbReference type="ARBA" id="ARBA00023054"/>
    </source>
</evidence>
<keyword evidence="6 11" id="KW-0175">Coiled coil</keyword>
<evidence type="ECO:0000256" key="1">
    <source>
        <dbReference type="ARBA" id="ARBA00004245"/>
    </source>
</evidence>
<evidence type="ECO:0000256" key="9">
    <source>
        <dbReference type="PROSITE-ProRule" id="PRU00283"/>
    </source>
</evidence>
<comment type="caution">
    <text evidence="9">Lacks conserved residue(s) required for the propagation of feature annotation.</text>
</comment>
<feature type="coiled-coil region" evidence="11">
    <location>
        <begin position="303"/>
        <end position="369"/>
    </location>
</feature>
<dbReference type="InterPro" id="IPR036961">
    <property type="entry name" value="Kinesin_motor_dom_sf"/>
</dbReference>
<evidence type="ECO:0000256" key="5">
    <source>
        <dbReference type="ARBA" id="ARBA00022840"/>
    </source>
</evidence>
<dbReference type="PROSITE" id="PS00411">
    <property type="entry name" value="KINESIN_MOTOR_1"/>
    <property type="match status" value="1"/>
</dbReference>
<dbReference type="PANTHER" id="PTHR47969:SF21">
    <property type="entry name" value="KINESIN-LIKE PROTEIN"/>
    <property type="match status" value="1"/>
</dbReference>
<feature type="region of interest" description="Disordered" evidence="12">
    <location>
        <begin position="653"/>
        <end position="673"/>
    </location>
</feature>
<evidence type="ECO:0000313" key="14">
    <source>
        <dbReference type="EMBL" id="KAJ8780871.1"/>
    </source>
</evidence>
<protein>
    <recommendedName>
        <fullName evidence="10">Kinesin-like protein</fullName>
    </recommendedName>
</protein>
<keyword evidence="2" id="KW-0963">Cytoplasm</keyword>
<feature type="region of interest" description="Disordered" evidence="12">
    <location>
        <begin position="453"/>
        <end position="477"/>
    </location>
</feature>
<evidence type="ECO:0000256" key="8">
    <source>
        <dbReference type="ARBA" id="ARBA00023212"/>
    </source>
</evidence>
<keyword evidence="8" id="KW-0206">Cytoskeleton</keyword>
<accession>A0AB34GMU0</accession>
<evidence type="ECO:0000313" key="15">
    <source>
        <dbReference type="Proteomes" id="UP001159641"/>
    </source>
</evidence>
<comment type="caution">
    <text evidence="14">The sequence shown here is derived from an EMBL/GenBank/DDBJ whole genome shotgun (WGS) entry which is preliminary data.</text>
</comment>
<dbReference type="Proteomes" id="UP001159641">
    <property type="component" value="Unassembled WGS sequence"/>
</dbReference>
<dbReference type="GO" id="GO:0003777">
    <property type="term" value="F:microtubule motor activity"/>
    <property type="evidence" value="ECO:0007669"/>
    <property type="project" value="InterPro"/>
</dbReference>
<comment type="subcellular location">
    <subcellularLocation>
        <location evidence="1">Cytoplasm</location>
        <location evidence="1">Cytoskeleton</location>
    </subcellularLocation>
</comment>
<dbReference type="FunFam" id="3.40.850.10:FF:000149">
    <property type="entry name" value="Kinesin-like protein"/>
    <property type="match status" value="1"/>
</dbReference>
<dbReference type="InterPro" id="IPR019821">
    <property type="entry name" value="Kinesin_motor_CS"/>
</dbReference>
<dbReference type="AlphaFoldDB" id="A0AB34GMU0"/>
<dbReference type="Gene3D" id="3.40.850.10">
    <property type="entry name" value="Kinesin motor domain"/>
    <property type="match status" value="1"/>
</dbReference>
<evidence type="ECO:0000256" key="11">
    <source>
        <dbReference type="SAM" id="Coils"/>
    </source>
</evidence>
<keyword evidence="4 10" id="KW-0547">Nucleotide-binding</keyword>
<dbReference type="InterPro" id="IPR027640">
    <property type="entry name" value="Kinesin-like_fam"/>
</dbReference>
<gene>
    <name evidence="14" type="ORF">J1605_000914</name>
</gene>
<evidence type="ECO:0000256" key="12">
    <source>
        <dbReference type="SAM" id="MobiDB-lite"/>
    </source>
</evidence>
<dbReference type="GO" id="GO:0008017">
    <property type="term" value="F:microtubule binding"/>
    <property type="evidence" value="ECO:0007669"/>
    <property type="project" value="InterPro"/>
</dbReference>
<proteinExistence type="inferred from homology"/>
<keyword evidence="3 10" id="KW-0493">Microtubule</keyword>
<name>A0AB34GMU0_ESCRO</name>
<reference evidence="14 15" key="1">
    <citation type="submission" date="2022-11" db="EMBL/GenBank/DDBJ databases">
        <title>Whole genome sequence of Eschrichtius robustus ER-17-0199.</title>
        <authorList>
            <person name="Bruniche-Olsen A."/>
            <person name="Black A.N."/>
            <person name="Fields C.J."/>
            <person name="Walden K."/>
            <person name="Dewoody J.A."/>
        </authorList>
    </citation>
    <scope>NUCLEOTIDE SEQUENCE [LARGE SCALE GENOMIC DNA]</scope>
    <source>
        <strain evidence="14">ER-17-0199</strain>
        <tissue evidence="14">Blubber</tissue>
    </source>
</reference>
<keyword evidence="15" id="KW-1185">Reference proteome</keyword>
<evidence type="ECO:0000256" key="2">
    <source>
        <dbReference type="ARBA" id="ARBA00022490"/>
    </source>
</evidence>
<evidence type="ECO:0000259" key="13">
    <source>
        <dbReference type="PROSITE" id="PS50067"/>
    </source>
</evidence>
<dbReference type="PROSITE" id="PS50067">
    <property type="entry name" value="KINESIN_MOTOR_2"/>
    <property type="match status" value="1"/>
</dbReference>
<evidence type="ECO:0000256" key="10">
    <source>
        <dbReference type="RuleBase" id="RU000394"/>
    </source>
</evidence>
<sequence>MQGLPDPPCQRGIIPRAFEHIFESVQCAENTKFLVRASYLEIYNEDVRDLLGTDTKQKLELKEHPEKGAYVKGLSMHTVHSVAQCEHVMETGWKNRSVGYTLMNKDSSRSHSIFTISIEIYAVDERGKDHLRAGKLNLVDLAGSERQSKTGATGERLKEATKINLSLSALGNVISALVDGRCKHIPYRDSKLTRLLQDSLGGNTKTLMVACLSPADNNYDETLSTLRYANRAKNIKNKPRINEDPKDALLREYQEEIKKLKAILAQQMSPSNLSALLNNQVPPNPVQIEEKLLPPSVIQHDTEAEKQLIREEYEERLARLRADYEAEQESRARLEEDITAMRNSYDVKLSTLEENLRKETEAVLKAEVLYKAEVMSRAEFASSSEYSPTFQYKMAVKPEIYSMPGTLPSEGVFKTEVSSRFEELPKVEASESEVSLGSDESSTLEENFISTAFPGPREPSSLEGPVPEVEAPSGHFLDEDVSREATEPLWEEEPFLQGEEPHLRALELLPGLHDPFAEVEAKLARLSSTVAGLDVPQADVPKVTTQHPSRTDLLEPGDLRSEAEAADDLLPRTEVDLGPGVTEEVVLAAEPSVGAEGEAQVALEAQPQSLLAMTTARRDSMEVAVLTDDLLPTVDQQQVLARLQLLEQQVVGGEQAKNKDLKEKHRRRKRYADERKKQLVAALQNSDEDSGDWVLLNVYDSIQEEVRAKSKLLEKMQRKVRPWAQAAPPLAPPPHAGNAGRGLHTRS</sequence>
<evidence type="ECO:0000256" key="7">
    <source>
        <dbReference type="ARBA" id="ARBA00023175"/>
    </source>
</evidence>
<feature type="region of interest" description="Disordered" evidence="12">
    <location>
        <begin position="719"/>
        <end position="747"/>
    </location>
</feature>
<keyword evidence="7 10" id="KW-0505">Motor protein</keyword>
<dbReference type="PRINTS" id="PR00380">
    <property type="entry name" value="KINESINHEAVY"/>
</dbReference>
<dbReference type="SUPFAM" id="SSF52540">
    <property type="entry name" value="P-loop containing nucleoside triphosphate hydrolases"/>
    <property type="match status" value="1"/>
</dbReference>
<dbReference type="GO" id="GO:0005524">
    <property type="term" value="F:ATP binding"/>
    <property type="evidence" value="ECO:0007669"/>
    <property type="project" value="UniProtKB-KW"/>
</dbReference>